<dbReference type="PROSITE" id="PS50206">
    <property type="entry name" value="RHODANESE_3"/>
    <property type="match status" value="1"/>
</dbReference>
<dbReference type="CDD" id="cd00158">
    <property type="entry name" value="RHOD"/>
    <property type="match status" value="1"/>
</dbReference>
<dbReference type="InterPro" id="IPR036873">
    <property type="entry name" value="Rhodanese-like_dom_sf"/>
</dbReference>
<dbReference type="GO" id="GO:0016779">
    <property type="term" value="F:nucleotidyltransferase activity"/>
    <property type="evidence" value="ECO:0007669"/>
    <property type="project" value="UniProtKB-KW"/>
</dbReference>
<dbReference type="EMBL" id="CP061169">
    <property type="protein sequence ID" value="QPZ37524.1"/>
    <property type="molecule type" value="Genomic_DNA"/>
</dbReference>
<dbReference type="PANTHER" id="PTHR10953">
    <property type="entry name" value="UBIQUITIN-ACTIVATING ENZYME E1"/>
    <property type="match status" value="1"/>
</dbReference>
<dbReference type="InterPro" id="IPR001763">
    <property type="entry name" value="Rhodanese-like_dom"/>
</dbReference>
<evidence type="ECO:0000259" key="2">
    <source>
        <dbReference type="PROSITE" id="PS50206"/>
    </source>
</evidence>
<dbReference type="Proteomes" id="UP000662814">
    <property type="component" value="Chromosome"/>
</dbReference>
<sequence length="376" mass="39205">MALPPLVAPADRLPAGERERAARQLRLPELGEPGQRRLFAARVGVLGAGGLGSPVLLYLASAGVGTIGIVDDDVVDASNLQRQVIFSSADVGKPKSGVAADRVRSLSPHTRVIEHREHLTADNAASIFADYDLIIDGSDTFDTRYAVADACAALGIPLVWGSVLRFDAQATVFWSRPPTGPAVTLRDVFPVAPAPGEVPSCAEAGVLGALCGQLGGILVTEAVKLICGIGDALLGRMLVLDALGQRQREVPVVPDASGQSAAPALPSPATPRRPPHVALDDLNDVADATLLDVREPYEFARGSIPGAISVPLSQVLGDAASVEIHDTVVVFCEVGPRARSAARALAAAYPDADIRLLDGGYAAWSERAERSERSHA</sequence>
<dbReference type="CDD" id="cd00757">
    <property type="entry name" value="ThiF_MoeB_HesA_family"/>
    <property type="match status" value="1"/>
</dbReference>
<keyword evidence="3" id="KW-0548">Nucleotidyltransferase</keyword>
<dbReference type="InterPro" id="IPR035985">
    <property type="entry name" value="Ubiquitin-activating_enz"/>
</dbReference>
<protein>
    <submittedName>
        <fullName evidence="3">ThiF family adenylyltransferase</fullName>
    </submittedName>
</protein>
<dbReference type="InterPro" id="IPR000594">
    <property type="entry name" value="ThiF_NAD_FAD-bd"/>
</dbReference>
<accession>A0ABX6YFG9</accession>
<evidence type="ECO:0000256" key="1">
    <source>
        <dbReference type="SAM" id="MobiDB-lite"/>
    </source>
</evidence>
<keyword evidence="3" id="KW-0808">Transferase</keyword>
<name>A0ABX6YFG9_9MICO</name>
<dbReference type="SMART" id="SM00450">
    <property type="entry name" value="RHOD"/>
    <property type="match status" value="1"/>
</dbReference>
<dbReference type="PANTHER" id="PTHR10953:SF102">
    <property type="entry name" value="ADENYLYLTRANSFERASE AND SULFURTRANSFERASE MOCS3"/>
    <property type="match status" value="1"/>
</dbReference>
<dbReference type="SUPFAM" id="SSF69572">
    <property type="entry name" value="Activating enzymes of the ubiquitin-like proteins"/>
    <property type="match status" value="1"/>
</dbReference>
<evidence type="ECO:0000313" key="4">
    <source>
        <dbReference type="Proteomes" id="UP000662814"/>
    </source>
</evidence>
<dbReference type="RefSeq" id="WP_166990612.1">
    <property type="nucleotide sequence ID" value="NZ_CP061169.1"/>
</dbReference>
<organism evidence="3 4">
    <name type="scientific">Paramicrobacterium chengjingii</name>
    <dbReference type="NCBI Taxonomy" id="2769067"/>
    <lineage>
        <taxon>Bacteria</taxon>
        <taxon>Bacillati</taxon>
        <taxon>Actinomycetota</taxon>
        <taxon>Actinomycetes</taxon>
        <taxon>Micrococcales</taxon>
        <taxon>Microbacteriaceae</taxon>
        <taxon>Paramicrobacterium</taxon>
    </lineage>
</organism>
<dbReference type="InterPro" id="IPR045886">
    <property type="entry name" value="ThiF/MoeB/HesA"/>
</dbReference>
<dbReference type="Gene3D" id="3.40.250.10">
    <property type="entry name" value="Rhodanese-like domain"/>
    <property type="match status" value="1"/>
</dbReference>
<dbReference type="SUPFAM" id="SSF52821">
    <property type="entry name" value="Rhodanese/Cell cycle control phosphatase"/>
    <property type="match status" value="1"/>
</dbReference>
<reference evidence="3 4" key="1">
    <citation type="submission" date="2020-12" db="EMBL/GenBank/DDBJ databases">
        <title>Microbacterium sp. HY060.</title>
        <authorList>
            <person name="Zhou J."/>
        </authorList>
    </citation>
    <scope>NUCLEOTIDE SEQUENCE [LARGE SCALE GENOMIC DNA]</scope>
    <source>
        <strain evidence="3 4">HY60</strain>
    </source>
</reference>
<dbReference type="Pfam" id="PF00581">
    <property type="entry name" value="Rhodanese"/>
    <property type="match status" value="1"/>
</dbReference>
<feature type="domain" description="Rhodanese" evidence="2">
    <location>
        <begin position="284"/>
        <end position="373"/>
    </location>
</feature>
<keyword evidence="4" id="KW-1185">Reference proteome</keyword>
<gene>
    <name evidence="3" type="ORF">HCR76_11850</name>
</gene>
<dbReference type="Pfam" id="PF00899">
    <property type="entry name" value="ThiF"/>
    <property type="match status" value="1"/>
</dbReference>
<evidence type="ECO:0000313" key="3">
    <source>
        <dbReference type="EMBL" id="QPZ37524.1"/>
    </source>
</evidence>
<proteinExistence type="predicted"/>
<feature type="region of interest" description="Disordered" evidence="1">
    <location>
        <begin position="252"/>
        <end position="274"/>
    </location>
</feature>
<dbReference type="Gene3D" id="3.40.50.720">
    <property type="entry name" value="NAD(P)-binding Rossmann-like Domain"/>
    <property type="match status" value="1"/>
</dbReference>